<feature type="domain" description="Bacterial bifunctional deaminase-reductase C-terminal" evidence="1">
    <location>
        <begin position="38"/>
        <end position="181"/>
    </location>
</feature>
<gene>
    <name evidence="2" type="ORF">BKA15_000081</name>
</gene>
<accession>A0A7Y9I1Y4</accession>
<dbReference type="InterPro" id="IPR002734">
    <property type="entry name" value="RibDG_C"/>
</dbReference>
<dbReference type="RefSeq" id="WP_179747634.1">
    <property type="nucleotide sequence ID" value="NZ_JACCBU010000001.1"/>
</dbReference>
<comment type="caution">
    <text evidence="2">The sequence shown here is derived from an EMBL/GenBank/DDBJ whole genome shotgun (WGS) entry which is preliminary data.</text>
</comment>
<name>A0A7Y9I1Y4_9ACTN</name>
<dbReference type="InterPro" id="IPR024072">
    <property type="entry name" value="DHFR-like_dom_sf"/>
</dbReference>
<evidence type="ECO:0000313" key="3">
    <source>
        <dbReference type="Proteomes" id="UP000569914"/>
    </source>
</evidence>
<protein>
    <submittedName>
        <fullName evidence="2">Dihydrofolate reductase</fullName>
    </submittedName>
</protein>
<keyword evidence="3" id="KW-1185">Reference proteome</keyword>
<dbReference type="Proteomes" id="UP000569914">
    <property type="component" value="Unassembled WGS sequence"/>
</dbReference>
<dbReference type="EMBL" id="JACCBU010000001">
    <property type="protein sequence ID" value="NYE68752.1"/>
    <property type="molecule type" value="Genomic_DNA"/>
</dbReference>
<dbReference type="Pfam" id="PF01872">
    <property type="entry name" value="RibD_C"/>
    <property type="match status" value="1"/>
</dbReference>
<evidence type="ECO:0000313" key="2">
    <source>
        <dbReference type="EMBL" id="NYE68752.1"/>
    </source>
</evidence>
<sequence length="187" mass="20509">MSGSKLVVAQNITANGVIEFVEPWFDPGEQDDTDDLVAVMQDHMRREEALLLGRQTFEDFRGYWPHQTADSTGITEHLNRVPKYVVSSTLTDPAWEHSTVLSGPLTEQVAALKAGGSGGDLGVTGSISVVHELIRADLVDEYRLFVFPVITSRGRTLVPDGVTLRNLTLAEAVPFRSGVVLQVYTTR</sequence>
<proteinExistence type="predicted"/>
<dbReference type="SUPFAM" id="SSF53597">
    <property type="entry name" value="Dihydrofolate reductase-like"/>
    <property type="match status" value="1"/>
</dbReference>
<evidence type="ECO:0000259" key="1">
    <source>
        <dbReference type="Pfam" id="PF01872"/>
    </source>
</evidence>
<reference evidence="2 3" key="1">
    <citation type="submission" date="2020-07" db="EMBL/GenBank/DDBJ databases">
        <title>Sequencing the genomes of 1000 actinobacteria strains.</title>
        <authorList>
            <person name="Klenk H.-P."/>
        </authorList>
    </citation>
    <scope>NUCLEOTIDE SEQUENCE [LARGE SCALE GENOMIC DNA]</scope>
    <source>
        <strain evidence="2 3">DSM 22083</strain>
    </source>
</reference>
<dbReference type="GO" id="GO:0008703">
    <property type="term" value="F:5-amino-6-(5-phosphoribosylamino)uracil reductase activity"/>
    <property type="evidence" value="ECO:0007669"/>
    <property type="project" value="InterPro"/>
</dbReference>
<dbReference type="GO" id="GO:0009231">
    <property type="term" value="P:riboflavin biosynthetic process"/>
    <property type="evidence" value="ECO:0007669"/>
    <property type="project" value="InterPro"/>
</dbReference>
<dbReference type="Gene3D" id="3.40.430.10">
    <property type="entry name" value="Dihydrofolate Reductase, subunit A"/>
    <property type="match status" value="1"/>
</dbReference>
<dbReference type="AlphaFoldDB" id="A0A7Y9I1Y4"/>
<organism evidence="2 3">
    <name type="scientific">Microlunatus parietis</name>
    <dbReference type="NCBI Taxonomy" id="682979"/>
    <lineage>
        <taxon>Bacteria</taxon>
        <taxon>Bacillati</taxon>
        <taxon>Actinomycetota</taxon>
        <taxon>Actinomycetes</taxon>
        <taxon>Propionibacteriales</taxon>
        <taxon>Propionibacteriaceae</taxon>
        <taxon>Microlunatus</taxon>
    </lineage>
</organism>